<sequence>MRTHANLYDEFGSRARWFRDDDGNVYEGEMEGEDEGEGAKSDDEAPASPIAAVVVLSAAVGLLVICAGNLIRTTEDIMEKTGVNREFISFILLPSTFSTARNIAAVNMATGLYNGSRAEHPGWDAHFALPGLDEAGGARGRERHVGRSRAALVANLQWRT</sequence>
<feature type="transmembrane region" description="Helical" evidence="2">
    <location>
        <begin position="50"/>
        <end position="71"/>
    </location>
</feature>
<dbReference type="EMBL" id="JAQQWP010000003">
    <property type="protein sequence ID" value="KAK8123948.1"/>
    <property type="molecule type" value="Genomic_DNA"/>
</dbReference>
<dbReference type="AlphaFoldDB" id="A0AAW0R4N3"/>
<keyword evidence="4" id="KW-1185">Reference proteome</keyword>
<keyword evidence="2" id="KW-0812">Transmembrane</keyword>
<gene>
    <name evidence="3" type="ORF">PG999_003866</name>
</gene>
<organism evidence="3 4">
    <name type="scientific">Apiospora kogelbergensis</name>
    <dbReference type="NCBI Taxonomy" id="1337665"/>
    <lineage>
        <taxon>Eukaryota</taxon>
        <taxon>Fungi</taxon>
        <taxon>Dikarya</taxon>
        <taxon>Ascomycota</taxon>
        <taxon>Pezizomycotina</taxon>
        <taxon>Sordariomycetes</taxon>
        <taxon>Xylariomycetidae</taxon>
        <taxon>Amphisphaeriales</taxon>
        <taxon>Apiosporaceae</taxon>
        <taxon>Apiospora</taxon>
    </lineage>
</organism>
<keyword evidence="2" id="KW-0472">Membrane</keyword>
<reference evidence="3 4" key="1">
    <citation type="submission" date="2023-01" db="EMBL/GenBank/DDBJ databases">
        <title>Analysis of 21 Apiospora genomes using comparative genomics revels a genus with tremendous synthesis potential of carbohydrate active enzymes and secondary metabolites.</title>
        <authorList>
            <person name="Sorensen T."/>
        </authorList>
    </citation>
    <scope>NUCLEOTIDE SEQUENCE [LARGE SCALE GENOMIC DNA]</scope>
    <source>
        <strain evidence="3 4">CBS 117206</strain>
    </source>
</reference>
<protein>
    <submittedName>
        <fullName evidence="3">Uncharacterized protein</fullName>
    </submittedName>
</protein>
<name>A0AAW0R4N3_9PEZI</name>
<feature type="region of interest" description="Disordered" evidence="1">
    <location>
        <begin position="25"/>
        <end position="44"/>
    </location>
</feature>
<evidence type="ECO:0000313" key="4">
    <source>
        <dbReference type="Proteomes" id="UP001392437"/>
    </source>
</evidence>
<evidence type="ECO:0000256" key="1">
    <source>
        <dbReference type="SAM" id="MobiDB-lite"/>
    </source>
</evidence>
<comment type="caution">
    <text evidence="3">The sequence shown here is derived from an EMBL/GenBank/DDBJ whole genome shotgun (WGS) entry which is preliminary data.</text>
</comment>
<evidence type="ECO:0000256" key="2">
    <source>
        <dbReference type="SAM" id="Phobius"/>
    </source>
</evidence>
<accession>A0AAW0R4N3</accession>
<evidence type="ECO:0000313" key="3">
    <source>
        <dbReference type="EMBL" id="KAK8123948.1"/>
    </source>
</evidence>
<proteinExistence type="predicted"/>
<keyword evidence="2" id="KW-1133">Transmembrane helix</keyword>
<dbReference type="Proteomes" id="UP001392437">
    <property type="component" value="Unassembled WGS sequence"/>
</dbReference>